<feature type="compositionally biased region" description="Basic and acidic residues" evidence="1">
    <location>
        <begin position="46"/>
        <end position="56"/>
    </location>
</feature>
<reference evidence="2 3" key="1">
    <citation type="submission" date="2024-04" db="EMBL/GenBank/DDBJ databases">
        <authorList>
            <person name="Waldvogel A.-M."/>
            <person name="Schoenle A."/>
        </authorList>
    </citation>
    <scope>NUCLEOTIDE SEQUENCE [LARGE SCALE GENOMIC DNA]</scope>
</reference>
<dbReference type="EMBL" id="OZ035832">
    <property type="protein sequence ID" value="CAL1570934.1"/>
    <property type="molecule type" value="Genomic_DNA"/>
</dbReference>
<feature type="compositionally biased region" description="Basic and acidic residues" evidence="1">
    <location>
        <begin position="119"/>
        <end position="156"/>
    </location>
</feature>
<name>A0AAV2J6Y4_KNICA</name>
<sequence length="156" mass="17666">MGLERLFYAAGECGQHRGTRQRPPLTGGGGSNVGHARCAPRARTRRQQEEGERRGGIEVQDYGLAWLAWSPPGSHSTTLKSGSKRKWMIKEEEEEFVSEEGEEQAQEGEEQVKEEEEQVKEGEEQAKEGEEQVKEREEQAKEREEQIKEGAEQKAL</sequence>
<dbReference type="AlphaFoldDB" id="A0AAV2J6Y4"/>
<feature type="compositionally biased region" description="Acidic residues" evidence="1">
    <location>
        <begin position="91"/>
        <end position="118"/>
    </location>
</feature>
<evidence type="ECO:0000313" key="3">
    <source>
        <dbReference type="Proteomes" id="UP001497482"/>
    </source>
</evidence>
<accession>A0AAV2J6Y4</accession>
<feature type="region of interest" description="Disordered" evidence="1">
    <location>
        <begin position="12"/>
        <end position="156"/>
    </location>
</feature>
<keyword evidence="3" id="KW-1185">Reference proteome</keyword>
<dbReference type="Proteomes" id="UP001497482">
    <property type="component" value="Chromosome 10"/>
</dbReference>
<gene>
    <name evidence="2" type="ORF">KC01_LOCUS3135</name>
</gene>
<evidence type="ECO:0000256" key="1">
    <source>
        <dbReference type="SAM" id="MobiDB-lite"/>
    </source>
</evidence>
<proteinExistence type="predicted"/>
<protein>
    <submittedName>
        <fullName evidence="2">Uncharacterized protein</fullName>
    </submittedName>
</protein>
<organism evidence="2 3">
    <name type="scientific">Knipowitschia caucasica</name>
    <name type="common">Caucasian dwarf goby</name>
    <name type="synonym">Pomatoschistus caucasicus</name>
    <dbReference type="NCBI Taxonomy" id="637954"/>
    <lineage>
        <taxon>Eukaryota</taxon>
        <taxon>Metazoa</taxon>
        <taxon>Chordata</taxon>
        <taxon>Craniata</taxon>
        <taxon>Vertebrata</taxon>
        <taxon>Euteleostomi</taxon>
        <taxon>Actinopterygii</taxon>
        <taxon>Neopterygii</taxon>
        <taxon>Teleostei</taxon>
        <taxon>Neoteleostei</taxon>
        <taxon>Acanthomorphata</taxon>
        <taxon>Gobiaria</taxon>
        <taxon>Gobiiformes</taxon>
        <taxon>Gobioidei</taxon>
        <taxon>Gobiidae</taxon>
        <taxon>Gobiinae</taxon>
        <taxon>Knipowitschia</taxon>
    </lineage>
</organism>
<evidence type="ECO:0000313" key="2">
    <source>
        <dbReference type="EMBL" id="CAL1570934.1"/>
    </source>
</evidence>